<evidence type="ECO:0000256" key="5">
    <source>
        <dbReference type="ARBA" id="ARBA00023242"/>
    </source>
</evidence>
<sequence length="619" mass="70004">MSSAGERQQKRNQKACTTCRQVKLRCDSHERFPAPCTRCLKKNIQCRIDPDFKRTRTRNRLDEVTNQLNAIQKTLADQSQRGPASVPDSSTLGPSLAVETTNFNEVDHTFYQYSNIDDLPDSPLILNLASLEADHVKSLFSHFEKYYYRHCPILDTSMSFSSLHQSSPILFWTIIIISSRWHPTLHVQYNLFLEPYRHLLGQMLVNQIFFLETIQALTLLSFWPLAVPRQVEDPSWNYCGLITNAARKLGLDKARPSSSDSTSVTKHKTWVAIVQANCSHGWTSGVTVSAELLSSVGSTSPNCAATAEMEFFLKAEILRKLARYSSMIINFKADMDSLPFVQGLCTDLENSKDGYEEYCSMETDIVILGAQLCIYALHIDQERRMSSVPTSSRTSLKDKFTARRDCINLAYMTAAKLVHHFSEMVGNNVGSVNEHDQASMTLQRYLPKHYFGLLLLSMVFIYRTKLLQASSTKSLPSNPEAHVSQVYQLLISWSREPLDEPARAARVIRVMLGAETQGQLKIQDSNGEGRPGISFLDEIINTAREIRQREETGVEVLPSESGNVTLPGSETYPTMPDFQSLPLESIHDPSLEWSFPWGLDLLSTEQYNFDINNFYNGFS</sequence>
<dbReference type="CDD" id="cd12148">
    <property type="entry name" value="fungal_TF_MHR"/>
    <property type="match status" value="1"/>
</dbReference>
<dbReference type="Proteomes" id="UP000070700">
    <property type="component" value="Unassembled WGS sequence"/>
</dbReference>
<evidence type="ECO:0000313" key="9">
    <source>
        <dbReference type="Proteomes" id="UP000070700"/>
    </source>
</evidence>
<dbReference type="PANTHER" id="PTHR31845">
    <property type="entry name" value="FINGER DOMAIN PROTEIN, PUTATIVE-RELATED"/>
    <property type="match status" value="1"/>
</dbReference>
<proteinExistence type="predicted"/>
<dbReference type="Pfam" id="PF00172">
    <property type="entry name" value="Zn_clus"/>
    <property type="match status" value="1"/>
</dbReference>
<dbReference type="GO" id="GO:0005634">
    <property type="term" value="C:nucleus"/>
    <property type="evidence" value="ECO:0007669"/>
    <property type="project" value="UniProtKB-SubCell"/>
</dbReference>
<dbReference type="AlphaFoldDB" id="A0A132B5T6"/>
<accession>A0A132B5T6</accession>
<dbReference type="GeneID" id="28830561"/>
<dbReference type="KEGG" id="psco:LY89DRAFT_742535"/>
<evidence type="ECO:0000256" key="3">
    <source>
        <dbReference type="ARBA" id="ARBA00023125"/>
    </source>
</evidence>
<evidence type="ECO:0000256" key="4">
    <source>
        <dbReference type="ARBA" id="ARBA00023163"/>
    </source>
</evidence>
<keyword evidence="9" id="KW-1185">Reference proteome</keyword>
<reference evidence="8 9" key="1">
    <citation type="submission" date="2015-10" db="EMBL/GenBank/DDBJ databases">
        <title>Full genome of DAOMC 229536 Phialocephala scopiformis, a fungal endophyte of spruce producing the potent anti-insectan compound rugulosin.</title>
        <authorList>
            <consortium name="DOE Joint Genome Institute"/>
            <person name="Walker A.K."/>
            <person name="Frasz S.L."/>
            <person name="Seifert K.A."/>
            <person name="Miller J.D."/>
            <person name="Mondo S.J."/>
            <person name="Labutti K."/>
            <person name="Lipzen A."/>
            <person name="Dockter R."/>
            <person name="Kennedy M."/>
            <person name="Grigoriev I.V."/>
            <person name="Spatafora J.W."/>
        </authorList>
    </citation>
    <scope>NUCLEOTIDE SEQUENCE [LARGE SCALE GENOMIC DNA]</scope>
    <source>
        <strain evidence="8 9">CBS 120377</strain>
    </source>
</reference>
<dbReference type="SMART" id="SM00066">
    <property type="entry name" value="GAL4"/>
    <property type="match status" value="1"/>
</dbReference>
<dbReference type="Gene3D" id="4.10.240.10">
    <property type="entry name" value="Zn(2)-C6 fungal-type DNA-binding domain"/>
    <property type="match status" value="1"/>
</dbReference>
<dbReference type="InterPro" id="IPR001138">
    <property type="entry name" value="Zn2Cys6_DnaBD"/>
</dbReference>
<dbReference type="RefSeq" id="XP_018062117.1">
    <property type="nucleotide sequence ID" value="XM_018220835.1"/>
</dbReference>
<dbReference type="PROSITE" id="PS00463">
    <property type="entry name" value="ZN2_CY6_FUNGAL_1"/>
    <property type="match status" value="1"/>
</dbReference>
<dbReference type="InterPro" id="IPR036864">
    <property type="entry name" value="Zn2-C6_fun-type_DNA-bd_sf"/>
</dbReference>
<keyword evidence="2" id="KW-0805">Transcription regulation</keyword>
<comment type="subcellular location">
    <subcellularLocation>
        <location evidence="1">Nucleus</location>
    </subcellularLocation>
</comment>
<dbReference type="GO" id="GO:0000981">
    <property type="term" value="F:DNA-binding transcription factor activity, RNA polymerase II-specific"/>
    <property type="evidence" value="ECO:0007669"/>
    <property type="project" value="InterPro"/>
</dbReference>
<protein>
    <recommendedName>
        <fullName evidence="7">Zn(2)-C6 fungal-type domain-containing protein</fullName>
    </recommendedName>
</protein>
<evidence type="ECO:0000313" key="8">
    <source>
        <dbReference type="EMBL" id="KUJ07762.1"/>
    </source>
</evidence>
<organism evidence="8 9">
    <name type="scientific">Mollisia scopiformis</name>
    <name type="common">Conifer needle endophyte fungus</name>
    <name type="synonym">Phialocephala scopiformis</name>
    <dbReference type="NCBI Taxonomy" id="149040"/>
    <lineage>
        <taxon>Eukaryota</taxon>
        <taxon>Fungi</taxon>
        <taxon>Dikarya</taxon>
        <taxon>Ascomycota</taxon>
        <taxon>Pezizomycotina</taxon>
        <taxon>Leotiomycetes</taxon>
        <taxon>Helotiales</taxon>
        <taxon>Mollisiaceae</taxon>
        <taxon>Mollisia</taxon>
    </lineage>
</organism>
<dbReference type="GO" id="GO:0000976">
    <property type="term" value="F:transcription cis-regulatory region binding"/>
    <property type="evidence" value="ECO:0007669"/>
    <property type="project" value="TreeGrafter"/>
</dbReference>
<dbReference type="OrthoDB" id="3163292at2759"/>
<feature type="coiled-coil region" evidence="6">
    <location>
        <begin position="54"/>
        <end position="81"/>
    </location>
</feature>
<keyword evidence="6" id="KW-0175">Coiled coil</keyword>
<evidence type="ECO:0000259" key="7">
    <source>
        <dbReference type="PROSITE" id="PS50048"/>
    </source>
</evidence>
<evidence type="ECO:0000256" key="2">
    <source>
        <dbReference type="ARBA" id="ARBA00023015"/>
    </source>
</evidence>
<dbReference type="CDD" id="cd00067">
    <property type="entry name" value="GAL4"/>
    <property type="match status" value="1"/>
</dbReference>
<evidence type="ECO:0000256" key="1">
    <source>
        <dbReference type="ARBA" id="ARBA00004123"/>
    </source>
</evidence>
<feature type="domain" description="Zn(2)-C6 fungal-type" evidence="7">
    <location>
        <begin position="15"/>
        <end position="48"/>
    </location>
</feature>
<evidence type="ECO:0000256" key="6">
    <source>
        <dbReference type="SAM" id="Coils"/>
    </source>
</evidence>
<keyword evidence="3" id="KW-0238">DNA-binding</keyword>
<gene>
    <name evidence="8" type="ORF">LY89DRAFT_742535</name>
</gene>
<dbReference type="PROSITE" id="PS50048">
    <property type="entry name" value="ZN2_CY6_FUNGAL_2"/>
    <property type="match status" value="1"/>
</dbReference>
<keyword evidence="5" id="KW-0539">Nucleus</keyword>
<dbReference type="EMBL" id="KQ947438">
    <property type="protein sequence ID" value="KUJ07762.1"/>
    <property type="molecule type" value="Genomic_DNA"/>
</dbReference>
<keyword evidence="4" id="KW-0804">Transcription</keyword>
<dbReference type="InterPro" id="IPR051089">
    <property type="entry name" value="prtT"/>
</dbReference>
<dbReference type="GO" id="GO:0008270">
    <property type="term" value="F:zinc ion binding"/>
    <property type="evidence" value="ECO:0007669"/>
    <property type="project" value="InterPro"/>
</dbReference>
<dbReference type="InParanoid" id="A0A132B5T6"/>
<name>A0A132B5T6_MOLSC</name>
<dbReference type="SUPFAM" id="SSF57701">
    <property type="entry name" value="Zn2/Cys6 DNA-binding domain"/>
    <property type="match status" value="1"/>
</dbReference>
<dbReference type="PANTHER" id="PTHR31845:SF21">
    <property type="entry name" value="REGULATORY PROTEIN LEU3"/>
    <property type="match status" value="1"/>
</dbReference>